<accession>A0ABW4MYF1</accession>
<keyword evidence="5" id="KW-1185">Reference proteome</keyword>
<evidence type="ECO:0000256" key="2">
    <source>
        <dbReference type="PROSITE-ProRule" id="PRU00335"/>
    </source>
</evidence>
<dbReference type="Pfam" id="PF00440">
    <property type="entry name" value="TetR_N"/>
    <property type="match status" value="1"/>
</dbReference>
<dbReference type="InterPro" id="IPR001647">
    <property type="entry name" value="HTH_TetR"/>
</dbReference>
<dbReference type="PRINTS" id="PR00455">
    <property type="entry name" value="HTHTETR"/>
</dbReference>
<comment type="caution">
    <text evidence="4">The sequence shown here is derived from an EMBL/GenBank/DDBJ whole genome shotgun (WGS) entry which is preliminary data.</text>
</comment>
<dbReference type="Pfam" id="PF17918">
    <property type="entry name" value="TetR_C_15"/>
    <property type="match status" value="1"/>
</dbReference>
<evidence type="ECO:0000313" key="4">
    <source>
        <dbReference type="EMBL" id="MFD1782895.1"/>
    </source>
</evidence>
<dbReference type="PANTHER" id="PTHR30055:SF223">
    <property type="entry name" value="HTH-TYPE TRANSCRIPTIONAL REGULATOR UIDR"/>
    <property type="match status" value="1"/>
</dbReference>
<dbReference type="InterPro" id="IPR050109">
    <property type="entry name" value="HTH-type_TetR-like_transc_reg"/>
</dbReference>
<reference evidence="5" key="1">
    <citation type="journal article" date="2019" name="Int. J. Syst. Evol. Microbiol.">
        <title>The Global Catalogue of Microorganisms (GCM) 10K type strain sequencing project: providing services to taxonomists for standard genome sequencing and annotation.</title>
        <authorList>
            <consortium name="The Broad Institute Genomics Platform"/>
            <consortium name="The Broad Institute Genome Sequencing Center for Infectious Disease"/>
            <person name="Wu L."/>
            <person name="Ma J."/>
        </authorList>
    </citation>
    <scope>NUCLEOTIDE SEQUENCE [LARGE SCALE GENOMIC DNA]</scope>
    <source>
        <strain evidence="5">DFY28</strain>
    </source>
</reference>
<proteinExistence type="predicted"/>
<evidence type="ECO:0000259" key="3">
    <source>
        <dbReference type="PROSITE" id="PS50977"/>
    </source>
</evidence>
<dbReference type="InterPro" id="IPR041669">
    <property type="entry name" value="TetR_C_15"/>
</dbReference>
<dbReference type="SUPFAM" id="SSF46689">
    <property type="entry name" value="Homeodomain-like"/>
    <property type="match status" value="1"/>
</dbReference>
<dbReference type="PANTHER" id="PTHR30055">
    <property type="entry name" value="HTH-TYPE TRANSCRIPTIONAL REGULATOR RUTR"/>
    <property type="match status" value="1"/>
</dbReference>
<feature type="DNA-binding region" description="H-T-H motif" evidence="2">
    <location>
        <begin position="42"/>
        <end position="61"/>
    </location>
</feature>
<evidence type="ECO:0000313" key="5">
    <source>
        <dbReference type="Proteomes" id="UP001597237"/>
    </source>
</evidence>
<dbReference type="RefSeq" id="WP_377355108.1">
    <property type="nucleotide sequence ID" value="NZ_JBHUEY010000001.1"/>
</dbReference>
<protein>
    <submittedName>
        <fullName evidence="4">TetR/AcrR family transcriptional regulator</fullName>
    </submittedName>
</protein>
<sequence length="227" mass="25095">MARRPLTSPRKHASQERSRATVEALVEATARILVREGFERASTNRIAREAGVSVGSLYQYYPSKEALVVAVIDRHNEEIMSLVRATVAQVAAEPVERAIPKLVAAAIEAHRVNPRLHRVLAEQIPRTGQLENVEAFDRQNYELFRTYLENHRDEIRPLDLDMAAFVCVTSVEALTHTAVLHRPDFLTDAAVGALVEEATRLVLGYLREAPAGPATRGARLPVHLAAG</sequence>
<dbReference type="PROSITE" id="PS50977">
    <property type="entry name" value="HTH_TETR_2"/>
    <property type="match status" value="1"/>
</dbReference>
<evidence type="ECO:0000256" key="1">
    <source>
        <dbReference type="ARBA" id="ARBA00023125"/>
    </source>
</evidence>
<feature type="domain" description="HTH tetR-type" evidence="3">
    <location>
        <begin position="19"/>
        <end position="79"/>
    </location>
</feature>
<dbReference type="Gene3D" id="1.10.357.10">
    <property type="entry name" value="Tetracycline Repressor, domain 2"/>
    <property type="match status" value="1"/>
</dbReference>
<dbReference type="InterPro" id="IPR009057">
    <property type="entry name" value="Homeodomain-like_sf"/>
</dbReference>
<organism evidence="4 5">
    <name type="scientific">Phenylobacterium terrae</name>
    <dbReference type="NCBI Taxonomy" id="2665495"/>
    <lineage>
        <taxon>Bacteria</taxon>
        <taxon>Pseudomonadati</taxon>
        <taxon>Pseudomonadota</taxon>
        <taxon>Alphaproteobacteria</taxon>
        <taxon>Caulobacterales</taxon>
        <taxon>Caulobacteraceae</taxon>
        <taxon>Phenylobacterium</taxon>
    </lineage>
</organism>
<keyword evidence="1 2" id="KW-0238">DNA-binding</keyword>
<dbReference type="Proteomes" id="UP001597237">
    <property type="component" value="Unassembled WGS sequence"/>
</dbReference>
<gene>
    <name evidence="4" type="ORF">ACFSC0_05780</name>
</gene>
<name>A0ABW4MYF1_9CAUL</name>
<dbReference type="EMBL" id="JBHUEY010000001">
    <property type="protein sequence ID" value="MFD1782895.1"/>
    <property type="molecule type" value="Genomic_DNA"/>
</dbReference>